<dbReference type="InterPro" id="IPR051321">
    <property type="entry name" value="PHA/PHB_synthase"/>
</dbReference>
<dbReference type="RefSeq" id="WP_379720457.1">
    <property type="nucleotide sequence ID" value="NZ_JBHRYJ010000001.1"/>
</dbReference>
<feature type="compositionally biased region" description="Basic residues" evidence="1">
    <location>
        <begin position="427"/>
        <end position="443"/>
    </location>
</feature>
<name>A0ABV7V9H9_9PROT</name>
<reference evidence="4" key="1">
    <citation type="journal article" date="2019" name="Int. J. Syst. Evol. Microbiol.">
        <title>The Global Catalogue of Microorganisms (GCM) 10K type strain sequencing project: providing services to taxonomists for standard genome sequencing and annotation.</title>
        <authorList>
            <consortium name="The Broad Institute Genomics Platform"/>
            <consortium name="The Broad Institute Genome Sequencing Center for Infectious Disease"/>
            <person name="Wu L."/>
            <person name="Ma J."/>
        </authorList>
    </citation>
    <scope>NUCLEOTIDE SEQUENCE [LARGE SCALE GENOMIC DNA]</scope>
    <source>
        <strain evidence="4">KCTC 42182</strain>
    </source>
</reference>
<feature type="compositionally biased region" description="Low complexity" evidence="1">
    <location>
        <begin position="413"/>
        <end position="425"/>
    </location>
</feature>
<dbReference type="Proteomes" id="UP001595711">
    <property type="component" value="Unassembled WGS sequence"/>
</dbReference>
<dbReference type="InterPro" id="IPR029058">
    <property type="entry name" value="AB_hydrolase_fold"/>
</dbReference>
<accession>A0ABV7V9H9</accession>
<protein>
    <submittedName>
        <fullName evidence="3">Alpha/beta fold hydrolase</fullName>
    </submittedName>
</protein>
<keyword evidence="3" id="KW-0378">Hydrolase</keyword>
<dbReference type="PANTHER" id="PTHR36837:SF4">
    <property type="entry name" value="BLR0908 PROTEIN"/>
    <property type="match status" value="1"/>
</dbReference>
<organism evidence="3 4">
    <name type="scientific">Ferrovibrio xuzhouensis</name>
    <dbReference type="NCBI Taxonomy" id="1576914"/>
    <lineage>
        <taxon>Bacteria</taxon>
        <taxon>Pseudomonadati</taxon>
        <taxon>Pseudomonadota</taxon>
        <taxon>Alphaproteobacteria</taxon>
        <taxon>Rhodospirillales</taxon>
        <taxon>Rhodospirillaceae</taxon>
        <taxon>Ferrovibrio</taxon>
    </lineage>
</organism>
<dbReference type="GO" id="GO:0016787">
    <property type="term" value="F:hydrolase activity"/>
    <property type="evidence" value="ECO:0007669"/>
    <property type="project" value="UniProtKB-KW"/>
</dbReference>
<evidence type="ECO:0000259" key="2">
    <source>
        <dbReference type="Pfam" id="PF00561"/>
    </source>
</evidence>
<feature type="region of interest" description="Disordered" evidence="1">
    <location>
        <begin position="413"/>
        <end position="443"/>
    </location>
</feature>
<dbReference type="SUPFAM" id="SSF53474">
    <property type="entry name" value="alpha/beta-Hydrolases"/>
    <property type="match status" value="1"/>
</dbReference>
<dbReference type="PANTHER" id="PTHR36837">
    <property type="entry name" value="POLY(3-HYDROXYALKANOATE) POLYMERASE SUBUNIT PHAC"/>
    <property type="match status" value="1"/>
</dbReference>
<keyword evidence="4" id="KW-1185">Reference proteome</keyword>
<feature type="domain" description="AB hydrolase-1" evidence="2">
    <location>
        <begin position="154"/>
        <end position="395"/>
    </location>
</feature>
<evidence type="ECO:0000313" key="3">
    <source>
        <dbReference type="EMBL" id="MFC3674109.1"/>
    </source>
</evidence>
<gene>
    <name evidence="3" type="ORF">ACFOOQ_01055</name>
</gene>
<comment type="caution">
    <text evidence="3">The sequence shown here is derived from an EMBL/GenBank/DDBJ whole genome shotgun (WGS) entry which is preliminary data.</text>
</comment>
<dbReference type="Gene3D" id="3.40.50.1820">
    <property type="entry name" value="alpha/beta hydrolase"/>
    <property type="match status" value="1"/>
</dbReference>
<evidence type="ECO:0000313" key="4">
    <source>
        <dbReference type="Proteomes" id="UP001595711"/>
    </source>
</evidence>
<evidence type="ECO:0000256" key="1">
    <source>
        <dbReference type="SAM" id="MobiDB-lite"/>
    </source>
</evidence>
<dbReference type="EMBL" id="JBHRYJ010000001">
    <property type="protein sequence ID" value="MFC3674109.1"/>
    <property type="molecule type" value="Genomic_DNA"/>
</dbReference>
<proteinExistence type="predicted"/>
<dbReference type="InterPro" id="IPR000073">
    <property type="entry name" value="AB_hydrolase_1"/>
</dbReference>
<dbReference type="Pfam" id="PF00561">
    <property type="entry name" value="Abhydrolase_1"/>
    <property type="match status" value="1"/>
</dbReference>
<sequence length="443" mass="48047">MPQHKTLPDGVKRPGPRPLALHLATANLMLLSSFAAWPSARRVSPLWNPLLQPRLAALAPALAAVDPTEFSAALMRLAASRMVAMTGGMLRYRRHGWQRDLADPPPVWQEGSSRLLSYADDGIPLLLVPSLVNRAYILDLAEGQSLCRWLAGRGIRPVLLDWGMPGDTEQRFDLTAYIARLRRALAALHGHAGRPPILLGYCMGGNLALAAALQAPDDVAALALLATPWDFHAGGAHHAALVQSLAPALVPEQGPVPADAPAMLEVDVLQGFFWALDPFTALKKFTQFATLPPDSDAARRFVAMEDWLNDGVPLAGPVARECLLGWYGENTPPAGRWLVDGRPVRPQDWRKPALAVLPERDKLVPKEGAEAILSQLPQADRLDVPSGHIGMMVGPRAESGLWQPLADWLLRQAAAGPQAEQGEQKAATRRPQRKRKPVIKAQA</sequence>